<evidence type="ECO:0000256" key="6">
    <source>
        <dbReference type="ARBA" id="ARBA00022840"/>
    </source>
</evidence>
<evidence type="ECO:0000256" key="5">
    <source>
        <dbReference type="ARBA" id="ARBA00022741"/>
    </source>
</evidence>
<comment type="function">
    <text evidence="8">Nucleotidyltransferase involved in the post-translational modification of proteins. It can catalyze the addition of adenosine monophosphate (AMP) or uridine monophosphate (UMP) to a protein, resulting in modifications known as AMPylation and UMPylation.</text>
</comment>
<keyword evidence="8" id="KW-0464">Manganese</keyword>
<evidence type="ECO:0000256" key="3">
    <source>
        <dbReference type="ARBA" id="ARBA00022695"/>
    </source>
</evidence>
<dbReference type="NCBIfam" id="NF000658">
    <property type="entry name" value="PRK00029.1"/>
    <property type="match status" value="1"/>
</dbReference>
<accession>A0A1I0Q5F0</accession>
<feature type="binding site" evidence="8">
    <location>
        <position position="82"/>
    </location>
    <ligand>
        <name>ATP</name>
        <dbReference type="ChEBI" id="CHEBI:30616"/>
    </ligand>
</feature>
<sequence>MREIFDNSYARLPDRFYTKLPPVTVADPQVLRVNDALARELGIDPDTLTAEVLTGNTLLPGSEPLAQVYAGHQFGGWVPRLGDGRAILLGEVTGDFGRRDIQLKGSGVTPYSRNGDGRAWVGPVMREYIVSEAMHALGVPTTRALGAALTGEGVQRERRYPGAVLMRVAASHIRVGTFQYFAARGDRPALRLLLDHCIARHYPQADGPLSFFAEVVAAQARLIANWMSLGFIHGVMNTDNMAVSGETIDYGPCAFMDAYHPHTVFSSIDQQGRYAFQSQANMAVWNLAQLATSLLPLMDGDPDHAAEEATRVLESFVEYFSPEWMRLFRAKIGLVTEEDGDEALITGLLSRMASSQADFTATFTALTQGDASQHITDDGAWDSWAPDWTGRLEQEPGDPKRTMRAANPVLIPRNHRVEEAIRAGIDGDYAPFHRLVDALAQPFDPRSDDLDLATPPKPDERVLRTFCGT</sequence>
<feature type="active site" description="Proton acceptor" evidence="8">
    <location>
        <position position="239"/>
    </location>
</feature>
<feature type="binding site" evidence="8">
    <location>
        <position position="167"/>
    </location>
    <ligand>
        <name>ATP</name>
        <dbReference type="ChEBI" id="CHEBI:30616"/>
    </ligand>
</feature>
<comment type="cofactor">
    <cofactor evidence="8">
        <name>Mg(2+)</name>
        <dbReference type="ChEBI" id="CHEBI:18420"/>
    </cofactor>
    <cofactor evidence="8">
        <name>Mn(2+)</name>
        <dbReference type="ChEBI" id="CHEBI:29035"/>
    </cofactor>
</comment>
<keyword evidence="6 8" id="KW-0067">ATP-binding</keyword>
<dbReference type="OrthoDB" id="9776281at2"/>
<keyword evidence="5 8" id="KW-0547">Nucleotide-binding</keyword>
<keyword evidence="2 8" id="KW-0808">Transferase</keyword>
<dbReference type="HAMAP" id="MF_00692">
    <property type="entry name" value="SelO"/>
    <property type="match status" value="1"/>
</dbReference>
<dbReference type="GO" id="GO:0030145">
    <property type="term" value="F:manganese ion binding"/>
    <property type="evidence" value="ECO:0007669"/>
    <property type="project" value="UniProtKB-UniRule"/>
</dbReference>
<keyword evidence="10" id="KW-1185">Reference proteome</keyword>
<dbReference type="GO" id="GO:0005524">
    <property type="term" value="F:ATP binding"/>
    <property type="evidence" value="ECO:0007669"/>
    <property type="project" value="UniProtKB-UniRule"/>
</dbReference>
<feature type="binding site" evidence="8">
    <location>
        <position position="249"/>
    </location>
    <ligand>
        <name>Mg(2+)</name>
        <dbReference type="ChEBI" id="CHEBI:18420"/>
    </ligand>
</feature>
<comment type="catalytic activity">
    <reaction evidence="8">
        <text>L-seryl-[protein] + ATP = 3-O-(5'-adenylyl)-L-seryl-[protein] + diphosphate</text>
        <dbReference type="Rhea" id="RHEA:58120"/>
        <dbReference type="Rhea" id="RHEA-COMP:9863"/>
        <dbReference type="Rhea" id="RHEA-COMP:15073"/>
        <dbReference type="ChEBI" id="CHEBI:29999"/>
        <dbReference type="ChEBI" id="CHEBI:30616"/>
        <dbReference type="ChEBI" id="CHEBI:33019"/>
        <dbReference type="ChEBI" id="CHEBI:142516"/>
        <dbReference type="EC" id="2.7.7.108"/>
    </reaction>
</comment>
<dbReference type="GO" id="GO:0000287">
    <property type="term" value="F:magnesium ion binding"/>
    <property type="evidence" value="ECO:0007669"/>
    <property type="project" value="UniProtKB-UniRule"/>
</dbReference>
<feature type="binding site" evidence="8">
    <location>
        <position position="104"/>
    </location>
    <ligand>
        <name>ATP</name>
        <dbReference type="ChEBI" id="CHEBI:30616"/>
    </ligand>
</feature>
<comment type="catalytic activity">
    <reaction evidence="8">
        <text>L-histidyl-[protein] + UTP = N(tele)-(5'-uridylyl)-L-histidyl-[protein] + diphosphate</text>
        <dbReference type="Rhea" id="RHEA:83891"/>
        <dbReference type="Rhea" id="RHEA-COMP:9745"/>
        <dbReference type="Rhea" id="RHEA-COMP:20239"/>
        <dbReference type="ChEBI" id="CHEBI:29979"/>
        <dbReference type="ChEBI" id="CHEBI:33019"/>
        <dbReference type="ChEBI" id="CHEBI:46398"/>
        <dbReference type="ChEBI" id="CHEBI:233474"/>
    </reaction>
</comment>
<comment type="catalytic activity">
    <reaction evidence="8">
        <text>L-seryl-[protein] + UTP = O-(5'-uridylyl)-L-seryl-[protein] + diphosphate</text>
        <dbReference type="Rhea" id="RHEA:64604"/>
        <dbReference type="Rhea" id="RHEA-COMP:9863"/>
        <dbReference type="Rhea" id="RHEA-COMP:16635"/>
        <dbReference type="ChEBI" id="CHEBI:29999"/>
        <dbReference type="ChEBI" id="CHEBI:33019"/>
        <dbReference type="ChEBI" id="CHEBI:46398"/>
        <dbReference type="ChEBI" id="CHEBI:156051"/>
    </reaction>
</comment>
<evidence type="ECO:0000256" key="4">
    <source>
        <dbReference type="ARBA" id="ARBA00022723"/>
    </source>
</evidence>
<evidence type="ECO:0000256" key="2">
    <source>
        <dbReference type="ARBA" id="ARBA00022679"/>
    </source>
</evidence>
<dbReference type="EC" id="2.7.7.108" evidence="8"/>
<feature type="binding site" evidence="8">
    <location>
        <position position="174"/>
    </location>
    <ligand>
        <name>ATP</name>
        <dbReference type="ChEBI" id="CHEBI:30616"/>
    </ligand>
</feature>
<dbReference type="STRING" id="1173584.SAMN05444851_2246"/>
<reference evidence="9 10" key="1">
    <citation type="submission" date="2016-10" db="EMBL/GenBank/DDBJ databases">
        <authorList>
            <person name="de Groot N.N."/>
        </authorList>
    </citation>
    <scope>NUCLEOTIDE SEQUENCE [LARGE SCALE GENOMIC DNA]</scope>
    <source>
        <strain evidence="9 10">DSM 29439</strain>
    </source>
</reference>
<dbReference type="AlphaFoldDB" id="A0A1I0Q5F0"/>
<evidence type="ECO:0000256" key="1">
    <source>
        <dbReference type="ARBA" id="ARBA00009747"/>
    </source>
</evidence>
<feature type="binding site" evidence="8">
    <location>
        <position position="85"/>
    </location>
    <ligand>
        <name>ATP</name>
        <dbReference type="ChEBI" id="CHEBI:30616"/>
    </ligand>
</feature>
<protein>
    <recommendedName>
        <fullName evidence="8">Protein nucleotidyltransferase YdiU</fullName>
        <ecNumber evidence="8">2.7.7.-</ecNumber>
    </recommendedName>
    <alternativeName>
        <fullName evidence="8">Protein adenylyltransferase YdiU</fullName>
        <ecNumber evidence="8">2.7.7.108</ecNumber>
    </alternativeName>
    <alternativeName>
        <fullName evidence="8">Protein uridylyltransferase YdiU</fullName>
        <ecNumber evidence="8">2.7.7.-</ecNumber>
    </alternativeName>
</protein>
<dbReference type="PANTHER" id="PTHR32057">
    <property type="entry name" value="PROTEIN ADENYLYLTRANSFERASE SELO, MITOCHONDRIAL"/>
    <property type="match status" value="1"/>
</dbReference>
<dbReference type="RefSeq" id="WP_091430637.1">
    <property type="nucleotide sequence ID" value="NZ_FOJB01000001.1"/>
</dbReference>
<dbReference type="EMBL" id="FOJB01000001">
    <property type="protein sequence ID" value="SEW22164.1"/>
    <property type="molecule type" value="Genomic_DNA"/>
</dbReference>
<evidence type="ECO:0000256" key="8">
    <source>
        <dbReference type="HAMAP-Rule" id="MF_00692"/>
    </source>
</evidence>
<dbReference type="InterPro" id="IPR003846">
    <property type="entry name" value="SelO"/>
</dbReference>
<proteinExistence type="inferred from homology"/>
<keyword evidence="7 8" id="KW-0460">Magnesium</keyword>
<keyword evidence="4 8" id="KW-0479">Metal-binding</keyword>
<comment type="similarity">
    <text evidence="1 8">Belongs to the SELO family.</text>
</comment>
<dbReference type="PANTHER" id="PTHR32057:SF14">
    <property type="entry name" value="PROTEIN ADENYLYLTRANSFERASE SELO, MITOCHONDRIAL"/>
    <property type="match status" value="1"/>
</dbReference>
<dbReference type="Proteomes" id="UP000199650">
    <property type="component" value="Unassembled WGS sequence"/>
</dbReference>
<evidence type="ECO:0000313" key="9">
    <source>
        <dbReference type="EMBL" id="SEW22164.1"/>
    </source>
</evidence>
<keyword evidence="3 8" id="KW-0548">Nucleotidyltransferase</keyword>
<feature type="binding site" evidence="8">
    <location>
        <position position="116"/>
    </location>
    <ligand>
        <name>ATP</name>
        <dbReference type="ChEBI" id="CHEBI:30616"/>
    </ligand>
</feature>
<name>A0A1I0Q5F0_9RHOB</name>
<comment type="catalytic activity">
    <reaction evidence="8">
        <text>L-tyrosyl-[protein] + UTP = O-(5'-uridylyl)-L-tyrosyl-[protein] + diphosphate</text>
        <dbReference type="Rhea" id="RHEA:83887"/>
        <dbReference type="Rhea" id="RHEA-COMP:10136"/>
        <dbReference type="Rhea" id="RHEA-COMP:20238"/>
        <dbReference type="ChEBI" id="CHEBI:33019"/>
        <dbReference type="ChEBI" id="CHEBI:46398"/>
        <dbReference type="ChEBI" id="CHEBI:46858"/>
        <dbReference type="ChEBI" id="CHEBI:90602"/>
    </reaction>
</comment>
<dbReference type="GO" id="GO:0070733">
    <property type="term" value="F:AMPylase activity"/>
    <property type="evidence" value="ECO:0007669"/>
    <property type="project" value="UniProtKB-EC"/>
</dbReference>
<evidence type="ECO:0000256" key="7">
    <source>
        <dbReference type="ARBA" id="ARBA00022842"/>
    </source>
</evidence>
<comment type="catalytic activity">
    <reaction evidence="8">
        <text>L-tyrosyl-[protein] + ATP = O-(5'-adenylyl)-L-tyrosyl-[protein] + diphosphate</text>
        <dbReference type="Rhea" id="RHEA:54288"/>
        <dbReference type="Rhea" id="RHEA-COMP:10136"/>
        <dbReference type="Rhea" id="RHEA-COMP:13846"/>
        <dbReference type="ChEBI" id="CHEBI:30616"/>
        <dbReference type="ChEBI" id="CHEBI:33019"/>
        <dbReference type="ChEBI" id="CHEBI:46858"/>
        <dbReference type="ChEBI" id="CHEBI:83624"/>
        <dbReference type="EC" id="2.7.7.108"/>
    </reaction>
</comment>
<evidence type="ECO:0000313" key="10">
    <source>
        <dbReference type="Proteomes" id="UP000199650"/>
    </source>
</evidence>
<feature type="binding site" evidence="8">
    <location>
        <position position="240"/>
    </location>
    <ligand>
        <name>Mg(2+)</name>
        <dbReference type="ChEBI" id="CHEBI:18420"/>
    </ligand>
</feature>
<feature type="binding site" evidence="8">
    <location>
        <position position="84"/>
    </location>
    <ligand>
        <name>ATP</name>
        <dbReference type="ChEBI" id="CHEBI:30616"/>
    </ligand>
</feature>
<comment type="catalytic activity">
    <reaction evidence="8">
        <text>L-threonyl-[protein] + ATP = 3-O-(5'-adenylyl)-L-threonyl-[protein] + diphosphate</text>
        <dbReference type="Rhea" id="RHEA:54292"/>
        <dbReference type="Rhea" id="RHEA-COMP:11060"/>
        <dbReference type="Rhea" id="RHEA-COMP:13847"/>
        <dbReference type="ChEBI" id="CHEBI:30013"/>
        <dbReference type="ChEBI" id="CHEBI:30616"/>
        <dbReference type="ChEBI" id="CHEBI:33019"/>
        <dbReference type="ChEBI" id="CHEBI:138113"/>
        <dbReference type="EC" id="2.7.7.108"/>
    </reaction>
</comment>
<feature type="binding site" evidence="8">
    <location>
        <position position="249"/>
    </location>
    <ligand>
        <name>ATP</name>
        <dbReference type="ChEBI" id="CHEBI:30616"/>
    </ligand>
</feature>
<gene>
    <name evidence="8" type="primary">ydiU</name>
    <name evidence="8" type="synonym">selO</name>
    <name evidence="9" type="ORF">SAMN05444851_2246</name>
</gene>
<dbReference type="Pfam" id="PF02696">
    <property type="entry name" value="SelO"/>
    <property type="match status" value="1"/>
</dbReference>
<dbReference type="EC" id="2.7.7.-" evidence="8"/>
<feature type="binding site" evidence="8">
    <location>
        <position position="117"/>
    </location>
    <ligand>
        <name>ATP</name>
        <dbReference type="ChEBI" id="CHEBI:30616"/>
    </ligand>
</feature>
<organism evidence="9 10">
    <name type="scientific">Aliiroseovarius sediminilitoris</name>
    <dbReference type="NCBI Taxonomy" id="1173584"/>
    <lineage>
        <taxon>Bacteria</taxon>
        <taxon>Pseudomonadati</taxon>
        <taxon>Pseudomonadota</taxon>
        <taxon>Alphaproteobacteria</taxon>
        <taxon>Rhodobacterales</taxon>
        <taxon>Paracoccaceae</taxon>
        <taxon>Aliiroseovarius</taxon>
    </lineage>
</organism>